<dbReference type="CDD" id="cd03416">
    <property type="entry name" value="CbiX_SirB_N"/>
    <property type="match status" value="1"/>
</dbReference>
<dbReference type="RefSeq" id="WP_169733870.1">
    <property type="nucleotide sequence ID" value="NZ_JAGIOO010000001.1"/>
</dbReference>
<keyword evidence="4" id="KW-1185">Reference proteome</keyword>
<dbReference type="Pfam" id="PF01903">
    <property type="entry name" value="CbiX"/>
    <property type="match status" value="2"/>
</dbReference>
<dbReference type="PANTHER" id="PTHR33542:SF5">
    <property type="entry name" value="FERROCHELATASE CHE1"/>
    <property type="match status" value="1"/>
</dbReference>
<dbReference type="PANTHER" id="PTHR33542">
    <property type="entry name" value="SIROHYDROCHLORIN FERROCHELATASE, CHLOROPLASTIC"/>
    <property type="match status" value="1"/>
</dbReference>
<protein>
    <submittedName>
        <fullName evidence="3">Sirohydrochlorin ferrochelatase</fullName>
    </submittedName>
</protein>
<accession>A0ABS5AJI9</accession>
<gene>
    <name evidence="3" type="ORF">JOF53_005428</name>
</gene>
<evidence type="ECO:0000256" key="1">
    <source>
        <dbReference type="ARBA" id="ARBA00022723"/>
    </source>
</evidence>
<name>A0ABS5AJI9_9PSEU</name>
<sequence>MRPLVLAAHGTKDPAGAECTEHLAALVGARLGLPVPVAYADVREPRLSSVLTDHAVVVPAFLASGYHVRVDLPGEIARSGRTGVTLTPAFGADPALVDLAALRLAEAGWRSGDAVVLGAAGSSDEGALAEVRTAARLLSAELGTEVEVGYVTTARPGIDTALAQARRTGRRVSVASWLLAPGLFHQALRVAGHSVVAAPLGAHELVADLVVRRYLAANAVAAAA</sequence>
<proteinExistence type="predicted"/>
<evidence type="ECO:0000313" key="4">
    <source>
        <dbReference type="Proteomes" id="UP001519363"/>
    </source>
</evidence>
<evidence type="ECO:0000313" key="3">
    <source>
        <dbReference type="EMBL" id="MBP2476556.1"/>
    </source>
</evidence>
<reference evidence="3 4" key="1">
    <citation type="submission" date="2021-03" db="EMBL/GenBank/DDBJ databases">
        <title>Sequencing the genomes of 1000 actinobacteria strains.</title>
        <authorList>
            <person name="Klenk H.-P."/>
        </authorList>
    </citation>
    <scope>NUCLEOTIDE SEQUENCE [LARGE SCALE GENOMIC DNA]</scope>
    <source>
        <strain evidence="3 4">DSM 44580</strain>
    </source>
</reference>
<dbReference type="InterPro" id="IPR050963">
    <property type="entry name" value="Sirohydro_Cobaltochel/CbiX"/>
</dbReference>
<keyword evidence="1" id="KW-0479">Metal-binding</keyword>
<organism evidence="3 4">
    <name type="scientific">Crossiella equi</name>
    <dbReference type="NCBI Taxonomy" id="130796"/>
    <lineage>
        <taxon>Bacteria</taxon>
        <taxon>Bacillati</taxon>
        <taxon>Actinomycetota</taxon>
        <taxon>Actinomycetes</taxon>
        <taxon>Pseudonocardiales</taxon>
        <taxon>Pseudonocardiaceae</taxon>
        <taxon>Crossiella</taxon>
    </lineage>
</organism>
<keyword evidence="2" id="KW-0456">Lyase</keyword>
<dbReference type="EMBL" id="JAGIOO010000001">
    <property type="protein sequence ID" value="MBP2476556.1"/>
    <property type="molecule type" value="Genomic_DNA"/>
</dbReference>
<dbReference type="SUPFAM" id="SSF53800">
    <property type="entry name" value="Chelatase"/>
    <property type="match status" value="1"/>
</dbReference>
<dbReference type="InterPro" id="IPR002762">
    <property type="entry name" value="CbiX-like"/>
</dbReference>
<comment type="caution">
    <text evidence="3">The sequence shown here is derived from an EMBL/GenBank/DDBJ whole genome shotgun (WGS) entry which is preliminary data.</text>
</comment>
<dbReference type="Gene3D" id="3.40.50.1400">
    <property type="match status" value="2"/>
</dbReference>
<evidence type="ECO:0000256" key="2">
    <source>
        <dbReference type="ARBA" id="ARBA00023239"/>
    </source>
</evidence>
<dbReference type="Proteomes" id="UP001519363">
    <property type="component" value="Unassembled WGS sequence"/>
</dbReference>